<dbReference type="InterPro" id="IPR017853">
    <property type="entry name" value="GH"/>
</dbReference>
<proteinExistence type="inferred from homology"/>
<dbReference type="SUPFAM" id="SSF51445">
    <property type="entry name" value="(Trans)glycosidases"/>
    <property type="match status" value="1"/>
</dbReference>
<dbReference type="SMART" id="SM01217">
    <property type="entry name" value="Fn3_like"/>
    <property type="match status" value="1"/>
</dbReference>
<dbReference type="Gene3D" id="3.20.20.300">
    <property type="entry name" value="Glycoside hydrolase, family 3, N-terminal domain"/>
    <property type="match status" value="1"/>
</dbReference>
<dbReference type="GO" id="GO:0009251">
    <property type="term" value="P:glucan catabolic process"/>
    <property type="evidence" value="ECO:0007669"/>
    <property type="project" value="TreeGrafter"/>
</dbReference>
<evidence type="ECO:0000259" key="4">
    <source>
        <dbReference type="SMART" id="SM01217"/>
    </source>
</evidence>
<dbReference type="AlphaFoldDB" id="A0A1M4RZP5"/>
<keyword evidence="6" id="KW-1185">Reference proteome</keyword>
<dbReference type="InterPro" id="IPR026891">
    <property type="entry name" value="Fn3-like"/>
</dbReference>
<keyword evidence="2" id="KW-0378">Hydrolase</keyword>
<dbReference type="Gene3D" id="2.60.40.10">
    <property type="entry name" value="Immunoglobulins"/>
    <property type="match status" value="1"/>
</dbReference>
<evidence type="ECO:0000256" key="3">
    <source>
        <dbReference type="SAM" id="MobiDB-lite"/>
    </source>
</evidence>
<evidence type="ECO:0000256" key="2">
    <source>
        <dbReference type="ARBA" id="ARBA00022801"/>
    </source>
</evidence>
<accession>A0A1M4RZP5</accession>
<dbReference type="EMBL" id="FQTT01000010">
    <property type="protein sequence ID" value="SHE25443.1"/>
    <property type="molecule type" value="Genomic_DNA"/>
</dbReference>
<evidence type="ECO:0000256" key="1">
    <source>
        <dbReference type="ARBA" id="ARBA00005336"/>
    </source>
</evidence>
<dbReference type="Pfam" id="PF00933">
    <property type="entry name" value="Glyco_hydro_3"/>
    <property type="match status" value="1"/>
</dbReference>
<dbReference type="InterPro" id="IPR002772">
    <property type="entry name" value="Glyco_hydro_3_C"/>
</dbReference>
<dbReference type="Gene3D" id="3.40.50.1700">
    <property type="entry name" value="Glycoside hydrolase family 3 C-terminal domain"/>
    <property type="match status" value="1"/>
</dbReference>
<dbReference type="SUPFAM" id="SSF52279">
    <property type="entry name" value="Beta-D-glucan exohydrolase, C-terminal domain"/>
    <property type="match status" value="1"/>
</dbReference>
<evidence type="ECO:0000313" key="6">
    <source>
        <dbReference type="Proteomes" id="UP000184291"/>
    </source>
</evidence>
<feature type="domain" description="Fibronectin type III-like" evidence="4">
    <location>
        <begin position="673"/>
        <end position="746"/>
    </location>
</feature>
<dbReference type="STRING" id="1892869.ACGLYG10_1659"/>
<feature type="compositionally biased region" description="Low complexity" evidence="3">
    <location>
        <begin position="1"/>
        <end position="11"/>
    </location>
</feature>
<dbReference type="Pfam" id="PF14310">
    <property type="entry name" value="Fn3-like"/>
    <property type="match status" value="1"/>
</dbReference>
<dbReference type="PRINTS" id="PR00133">
    <property type="entry name" value="GLHYDRLASE3"/>
</dbReference>
<reference evidence="6" key="1">
    <citation type="submission" date="2016-09" db="EMBL/GenBank/DDBJ databases">
        <authorList>
            <person name="Strepis N."/>
        </authorList>
    </citation>
    <scope>NUCLEOTIDE SEQUENCE [LARGE SCALE GENOMIC DNA]</scope>
</reference>
<dbReference type="InterPro" id="IPR036962">
    <property type="entry name" value="Glyco_hydro_3_N_sf"/>
</dbReference>
<dbReference type="InterPro" id="IPR050288">
    <property type="entry name" value="Cellulose_deg_GH3"/>
</dbReference>
<dbReference type="InterPro" id="IPR013783">
    <property type="entry name" value="Ig-like_fold"/>
</dbReference>
<dbReference type="RefSeq" id="WP_083565765.1">
    <property type="nucleotide sequence ID" value="NZ_FQTT01000010.1"/>
</dbReference>
<feature type="region of interest" description="Disordered" evidence="3">
    <location>
        <begin position="1"/>
        <end position="31"/>
    </location>
</feature>
<gene>
    <name evidence="5" type="ORF">ACGLYG10_1659</name>
</gene>
<dbReference type="InterPro" id="IPR036881">
    <property type="entry name" value="Glyco_hydro_3_C_sf"/>
</dbReference>
<name>A0A1M4RZP5_9ACTO</name>
<dbReference type="InterPro" id="IPR001764">
    <property type="entry name" value="Glyco_hydro_3_N"/>
</dbReference>
<sequence length="754" mass="80700">MSTAPSASTAPTPDPRSALESGRPQPTLGPELIPGTPFAQAVDRVGDGGDPDVEADLLLNLMTDAEQLALLHGNVPFWQGRRSIMHDGYNHFPYPAGANARLGVPGIHFIDGPRGVVVGSATAFPVSMARGATWDPDLEERIGRAIGEEVRASGGNFFGGVCINLPRHPAWGRVQETYSDQSVLLGAMGAALTRGVSAHAIACVKHFALNSMENARFDVDVHCDPETLHEDFLPHFRDCVRAGAGSLMCAYNRVNGHWASASKELLTEVLREEWGFTGFTISDFIWAIRDAEASLEAGLDVETPFAQLRAEHLPDALATGKVSRDAVRASGRRLLRTLLDHYAHRSEECPPTTVIANDEHHALAREAAVRSMVLLRNEAVAGAPALPLDPGSLRSLAVIGRLADTQNLGDHGSSNVHAHQVTPLAGLRAALPESQVVHDNGSDPARAAARAAESDAAVVVVGYTAAEEGEWVNGRIYARDDLMQLYPKPHTADEQAVLDEMMARLEAAAGKSEIGGDRTDLHLPQEDIALIRAVAAAQPRTVVIIVAAGAVLMEEWFESAPAVVMGWYSGMEGGHALADLLLGTENFSGRMPYAIPRSVDDLPDFRADATEVVYDRWYGQRLLAHKGVQALIPLGQGLSYTTFALTGLDVVVSEGRVRASTTVRNTGERAGTATVQLYATRLDGDRAGQRELIGFTQASLSPGQSATASIAASLRPLSRWDSRERDLLLPAGNVRFEAAQFWGDSDAVSSTTLI</sequence>
<protein>
    <recommendedName>
        <fullName evidence="4">Fibronectin type III-like domain-containing protein</fullName>
    </recommendedName>
</protein>
<evidence type="ECO:0000313" key="5">
    <source>
        <dbReference type="EMBL" id="SHE25443.1"/>
    </source>
</evidence>
<dbReference type="GO" id="GO:0008422">
    <property type="term" value="F:beta-glucosidase activity"/>
    <property type="evidence" value="ECO:0007669"/>
    <property type="project" value="TreeGrafter"/>
</dbReference>
<dbReference type="Pfam" id="PF01915">
    <property type="entry name" value="Glyco_hydro_3_C"/>
    <property type="match status" value="1"/>
</dbReference>
<dbReference type="PANTHER" id="PTHR42715">
    <property type="entry name" value="BETA-GLUCOSIDASE"/>
    <property type="match status" value="1"/>
</dbReference>
<comment type="similarity">
    <text evidence="1">Belongs to the glycosyl hydrolase 3 family.</text>
</comment>
<dbReference type="Proteomes" id="UP000184291">
    <property type="component" value="Unassembled WGS sequence"/>
</dbReference>
<dbReference type="OrthoDB" id="3187421at2"/>
<dbReference type="PANTHER" id="PTHR42715:SF3">
    <property type="entry name" value="BETA-GLUCOSIDASE B-RELATED"/>
    <property type="match status" value="1"/>
</dbReference>
<organism evidence="5 6">
    <name type="scientific">Actinomyces glycerinitolerans</name>
    <dbReference type="NCBI Taxonomy" id="1892869"/>
    <lineage>
        <taxon>Bacteria</taxon>
        <taxon>Bacillati</taxon>
        <taxon>Actinomycetota</taxon>
        <taxon>Actinomycetes</taxon>
        <taxon>Actinomycetales</taxon>
        <taxon>Actinomycetaceae</taxon>
        <taxon>Actinomyces</taxon>
    </lineage>
</organism>